<gene>
    <name evidence="2" type="ORF">PIB30_069180</name>
</gene>
<organism evidence="2 3">
    <name type="scientific">Stylosanthes scabra</name>
    <dbReference type="NCBI Taxonomy" id="79078"/>
    <lineage>
        <taxon>Eukaryota</taxon>
        <taxon>Viridiplantae</taxon>
        <taxon>Streptophyta</taxon>
        <taxon>Embryophyta</taxon>
        <taxon>Tracheophyta</taxon>
        <taxon>Spermatophyta</taxon>
        <taxon>Magnoliopsida</taxon>
        <taxon>eudicotyledons</taxon>
        <taxon>Gunneridae</taxon>
        <taxon>Pentapetalae</taxon>
        <taxon>rosids</taxon>
        <taxon>fabids</taxon>
        <taxon>Fabales</taxon>
        <taxon>Fabaceae</taxon>
        <taxon>Papilionoideae</taxon>
        <taxon>50 kb inversion clade</taxon>
        <taxon>dalbergioids sensu lato</taxon>
        <taxon>Dalbergieae</taxon>
        <taxon>Pterocarpus clade</taxon>
        <taxon>Stylosanthes</taxon>
    </lineage>
</organism>
<feature type="compositionally biased region" description="Polar residues" evidence="1">
    <location>
        <begin position="146"/>
        <end position="155"/>
    </location>
</feature>
<feature type="compositionally biased region" description="Basic residues" evidence="1">
    <location>
        <begin position="87"/>
        <end position="105"/>
    </location>
</feature>
<name>A0ABU6ULW8_9FABA</name>
<accession>A0ABU6ULW8</accession>
<protein>
    <submittedName>
        <fullName evidence="2">Uncharacterized protein</fullName>
    </submittedName>
</protein>
<keyword evidence="3" id="KW-1185">Reference proteome</keyword>
<sequence>MMYAWGGFALVMLNGGRSRLALGVPNVAAILYLSLPLAKDGSHLGLGLAKPKRDMMSFPNVTWFFHDGHVWLVKLSEQETECWSKNPKSRRGLSKSRRGLSKSRRGLSSLGMACQSLGVAPKSRGGQAHSKHPEPTPRHQKLKSMHGNTQVQQPSPVSPRLTPRRGS</sequence>
<comment type="caution">
    <text evidence="2">The sequence shown here is derived from an EMBL/GenBank/DDBJ whole genome shotgun (WGS) entry which is preliminary data.</text>
</comment>
<proteinExistence type="predicted"/>
<evidence type="ECO:0000256" key="1">
    <source>
        <dbReference type="SAM" id="MobiDB-lite"/>
    </source>
</evidence>
<dbReference type="Proteomes" id="UP001341840">
    <property type="component" value="Unassembled WGS sequence"/>
</dbReference>
<reference evidence="2 3" key="1">
    <citation type="journal article" date="2023" name="Plants (Basel)">
        <title>Bridging the Gap: Combining Genomics and Transcriptomics Approaches to Understand Stylosanthes scabra, an Orphan Legume from the Brazilian Caatinga.</title>
        <authorList>
            <person name="Ferreira-Neto J.R.C."/>
            <person name="da Silva M.D."/>
            <person name="Binneck E."/>
            <person name="de Melo N.F."/>
            <person name="da Silva R.H."/>
            <person name="de Melo A.L.T.M."/>
            <person name="Pandolfi V."/>
            <person name="Bustamante F.O."/>
            <person name="Brasileiro-Vidal A.C."/>
            <person name="Benko-Iseppon A.M."/>
        </authorList>
    </citation>
    <scope>NUCLEOTIDE SEQUENCE [LARGE SCALE GENOMIC DNA]</scope>
    <source>
        <tissue evidence="2">Leaves</tissue>
    </source>
</reference>
<dbReference type="EMBL" id="JASCZI010121583">
    <property type="protein sequence ID" value="MED6162315.1"/>
    <property type="molecule type" value="Genomic_DNA"/>
</dbReference>
<feature type="region of interest" description="Disordered" evidence="1">
    <location>
        <begin position="79"/>
        <end position="167"/>
    </location>
</feature>
<evidence type="ECO:0000313" key="3">
    <source>
        <dbReference type="Proteomes" id="UP001341840"/>
    </source>
</evidence>
<evidence type="ECO:0000313" key="2">
    <source>
        <dbReference type="EMBL" id="MED6162315.1"/>
    </source>
</evidence>